<keyword evidence="1" id="KW-1133">Transmembrane helix</keyword>
<reference evidence="3" key="1">
    <citation type="submission" date="2019-11" db="EMBL/GenBank/DDBJ databases">
        <authorList>
            <person name="Feng L."/>
        </authorList>
    </citation>
    <scope>NUCLEOTIDE SEQUENCE</scope>
    <source>
        <strain evidence="3">CTertiumLFYP3</strain>
    </source>
</reference>
<feature type="transmembrane region" description="Helical" evidence="1">
    <location>
        <begin position="64"/>
        <end position="82"/>
    </location>
</feature>
<evidence type="ECO:0000259" key="2">
    <source>
        <dbReference type="Pfam" id="PF04892"/>
    </source>
</evidence>
<feature type="transmembrane region" description="Helical" evidence="1">
    <location>
        <begin position="91"/>
        <end position="112"/>
    </location>
</feature>
<dbReference type="EMBL" id="CACRTO010000008">
    <property type="protein sequence ID" value="VYT88112.1"/>
    <property type="molecule type" value="Genomic_DNA"/>
</dbReference>
<proteinExistence type="predicted"/>
<dbReference type="RefSeq" id="WP_156625411.1">
    <property type="nucleotide sequence ID" value="NZ_CACRTO010000008.1"/>
</dbReference>
<keyword evidence="1" id="KW-0812">Transmembrane</keyword>
<dbReference type="Pfam" id="PF04892">
    <property type="entry name" value="VanZ"/>
    <property type="match status" value="1"/>
</dbReference>
<sequence>MKKKIINILFVTSFIFYVSFLIWNILFKYVSPMELFSSSRYFYRNINLIPFNDIINNNYNQLDIWGNVILFIPLGIYIKTFFKNSNMLNNIIILCGISLIFEVSQYVFAIGATDITDIITNTIGGILGINIYLLLKRLLKEDKKIKNFISICSTIVMIIVGGIVIMLLMNS</sequence>
<feature type="domain" description="VanZ-like" evidence="2">
    <location>
        <begin position="14"/>
        <end position="135"/>
    </location>
</feature>
<evidence type="ECO:0000256" key="1">
    <source>
        <dbReference type="SAM" id="Phobius"/>
    </source>
</evidence>
<protein>
    <submittedName>
        <fullName evidence="3">VanZ like family protein</fullName>
    </submittedName>
</protein>
<evidence type="ECO:0000313" key="3">
    <source>
        <dbReference type="EMBL" id="VYT88112.1"/>
    </source>
</evidence>
<dbReference type="InterPro" id="IPR006976">
    <property type="entry name" value="VanZ-like"/>
</dbReference>
<dbReference type="PANTHER" id="PTHR36834:SF2">
    <property type="entry name" value="MEMBRANE PROTEIN"/>
    <property type="match status" value="1"/>
</dbReference>
<dbReference type="AlphaFoldDB" id="A0A6N3AJ92"/>
<feature type="transmembrane region" description="Helical" evidence="1">
    <location>
        <begin position="118"/>
        <end position="135"/>
    </location>
</feature>
<keyword evidence="1" id="KW-0472">Membrane</keyword>
<gene>
    <name evidence="3" type="ORF">CTLFYP3_00908</name>
</gene>
<dbReference type="InterPro" id="IPR053150">
    <property type="entry name" value="Teicoplanin_resist-assoc"/>
</dbReference>
<name>A0A6N3AJ92_9CLOT</name>
<organism evidence="3">
    <name type="scientific">Clostridium tertium</name>
    <dbReference type="NCBI Taxonomy" id="1559"/>
    <lineage>
        <taxon>Bacteria</taxon>
        <taxon>Bacillati</taxon>
        <taxon>Bacillota</taxon>
        <taxon>Clostridia</taxon>
        <taxon>Eubacteriales</taxon>
        <taxon>Clostridiaceae</taxon>
        <taxon>Clostridium</taxon>
    </lineage>
</organism>
<accession>A0A6N3AJ92</accession>
<feature type="transmembrane region" description="Helical" evidence="1">
    <location>
        <begin position="7"/>
        <end position="26"/>
    </location>
</feature>
<feature type="transmembrane region" description="Helical" evidence="1">
    <location>
        <begin position="147"/>
        <end position="169"/>
    </location>
</feature>
<dbReference type="PANTHER" id="PTHR36834">
    <property type="entry name" value="MEMBRANE PROTEIN-RELATED"/>
    <property type="match status" value="1"/>
</dbReference>